<accession>A0A834THW6</accession>
<dbReference type="EMBL" id="JAAIUW010000008">
    <property type="protein sequence ID" value="KAF7821446.1"/>
    <property type="molecule type" value="Genomic_DNA"/>
</dbReference>
<name>A0A834THW6_9FABA</name>
<evidence type="ECO:0000313" key="2">
    <source>
        <dbReference type="Proteomes" id="UP000634136"/>
    </source>
</evidence>
<comment type="caution">
    <text evidence="1">The sequence shown here is derived from an EMBL/GenBank/DDBJ whole genome shotgun (WGS) entry which is preliminary data.</text>
</comment>
<dbReference type="Proteomes" id="UP000634136">
    <property type="component" value="Unassembled WGS sequence"/>
</dbReference>
<keyword evidence="2" id="KW-1185">Reference proteome</keyword>
<reference evidence="1" key="1">
    <citation type="submission" date="2020-09" db="EMBL/GenBank/DDBJ databases">
        <title>Genome-Enabled Discovery of Anthraquinone Biosynthesis in Senna tora.</title>
        <authorList>
            <person name="Kang S.-H."/>
            <person name="Pandey R.P."/>
            <person name="Lee C.-M."/>
            <person name="Sim J.-S."/>
            <person name="Jeong J.-T."/>
            <person name="Choi B.-S."/>
            <person name="Jung M."/>
            <person name="Ginzburg D."/>
            <person name="Zhao K."/>
            <person name="Won S.Y."/>
            <person name="Oh T.-J."/>
            <person name="Yu Y."/>
            <person name="Kim N.-H."/>
            <person name="Lee O.R."/>
            <person name="Lee T.-H."/>
            <person name="Bashyal P."/>
            <person name="Kim T.-S."/>
            <person name="Lee W.-H."/>
            <person name="Kawkins C."/>
            <person name="Kim C.-K."/>
            <person name="Kim J.S."/>
            <person name="Ahn B.O."/>
            <person name="Rhee S.Y."/>
            <person name="Sohng J.K."/>
        </authorList>
    </citation>
    <scope>NUCLEOTIDE SEQUENCE</scope>
    <source>
        <tissue evidence="1">Leaf</tissue>
    </source>
</reference>
<gene>
    <name evidence="1" type="ORF">G2W53_026901</name>
</gene>
<proteinExistence type="predicted"/>
<evidence type="ECO:0000313" key="1">
    <source>
        <dbReference type="EMBL" id="KAF7821446.1"/>
    </source>
</evidence>
<dbReference type="AlphaFoldDB" id="A0A834THW6"/>
<sequence>MFISYFCLFRFPPLPSLQPQSESFSLRSNHLLNPLPSTVALELLDGFKDDRSASTISSSPLSISPHSCAAPKWQILAFNDGSVTIIPLLLM</sequence>
<protein>
    <submittedName>
        <fullName evidence="1">Uncharacterized protein</fullName>
    </submittedName>
</protein>
<organism evidence="1 2">
    <name type="scientific">Senna tora</name>
    <dbReference type="NCBI Taxonomy" id="362788"/>
    <lineage>
        <taxon>Eukaryota</taxon>
        <taxon>Viridiplantae</taxon>
        <taxon>Streptophyta</taxon>
        <taxon>Embryophyta</taxon>
        <taxon>Tracheophyta</taxon>
        <taxon>Spermatophyta</taxon>
        <taxon>Magnoliopsida</taxon>
        <taxon>eudicotyledons</taxon>
        <taxon>Gunneridae</taxon>
        <taxon>Pentapetalae</taxon>
        <taxon>rosids</taxon>
        <taxon>fabids</taxon>
        <taxon>Fabales</taxon>
        <taxon>Fabaceae</taxon>
        <taxon>Caesalpinioideae</taxon>
        <taxon>Cassia clade</taxon>
        <taxon>Senna</taxon>
    </lineage>
</organism>